<comment type="similarity">
    <text evidence="2">Belongs to the complex I 20 kDa subunit family.</text>
</comment>
<evidence type="ECO:0000256" key="3">
    <source>
        <dbReference type="ARBA" id="ARBA00010870"/>
    </source>
</evidence>
<feature type="domain" description="4Fe-4S ferredoxin-type" evidence="8">
    <location>
        <begin position="61"/>
        <end position="90"/>
    </location>
</feature>
<evidence type="ECO:0000256" key="6">
    <source>
        <dbReference type="ARBA" id="ARBA00023004"/>
    </source>
</evidence>
<evidence type="ECO:0000256" key="2">
    <source>
        <dbReference type="ARBA" id="ARBA00009173"/>
    </source>
</evidence>
<dbReference type="InterPro" id="IPR017900">
    <property type="entry name" value="4Fe4S_Fe_S_CS"/>
</dbReference>
<dbReference type="GO" id="GO:0046872">
    <property type="term" value="F:metal ion binding"/>
    <property type="evidence" value="ECO:0007669"/>
    <property type="project" value="UniProtKB-KW"/>
</dbReference>
<sequence length="254" mass="27463">MLKILRERFRQGYRTFPYLKKDPVIAERFRGRPQLPIEPCALDCHACRDACPYGAVQIDQGRIGIDLGLCTFCGDCATACPSGTLTFSCDHRLATRKRDDLRVGPAELQLAAALDKRMKKLFGRSLKLRQVSAGGCNACEADINVLGTLVFDLGRYGIQFVASPRHADGLLVTGPVTENMKSALLDTYAAVPEPKLVIASGACAIGGGPFRGSPEVNNGIGDLLPVDLYIPGCPPHPWTTLDGLLRLLGRLEGR</sequence>
<dbReference type="SUPFAM" id="SSF56770">
    <property type="entry name" value="HydA/Nqo6-like"/>
    <property type="match status" value="1"/>
</dbReference>
<evidence type="ECO:0000313" key="10">
    <source>
        <dbReference type="Proteomes" id="UP000632828"/>
    </source>
</evidence>
<keyword evidence="7" id="KW-0411">Iron-sulfur</keyword>
<evidence type="ECO:0000256" key="7">
    <source>
        <dbReference type="ARBA" id="ARBA00023014"/>
    </source>
</evidence>
<evidence type="ECO:0000256" key="5">
    <source>
        <dbReference type="ARBA" id="ARBA00022723"/>
    </source>
</evidence>
<dbReference type="Pfam" id="PF12838">
    <property type="entry name" value="Fer4_7"/>
    <property type="match status" value="1"/>
</dbReference>
<comment type="similarity">
    <text evidence="3">Belongs to the FrhG family.</text>
</comment>
<keyword evidence="4" id="KW-0004">4Fe-4S</keyword>
<dbReference type="PANTHER" id="PTHR42989:SF1">
    <property type="entry name" value="FORMATE HYDROGENLYASE SUBUNIT 7-RELATED"/>
    <property type="match status" value="1"/>
</dbReference>
<dbReference type="Proteomes" id="UP000632828">
    <property type="component" value="Unassembled WGS sequence"/>
</dbReference>
<evidence type="ECO:0000313" key="9">
    <source>
        <dbReference type="EMBL" id="MBD1401565.1"/>
    </source>
</evidence>
<evidence type="ECO:0000259" key="8">
    <source>
        <dbReference type="PROSITE" id="PS51379"/>
    </source>
</evidence>
<keyword evidence="6" id="KW-0408">Iron</keyword>
<dbReference type="EMBL" id="JACWUN010000017">
    <property type="protein sequence ID" value="MBD1401565.1"/>
    <property type="molecule type" value="Genomic_DNA"/>
</dbReference>
<comment type="caution">
    <text evidence="9">The sequence shown here is derived from an EMBL/GenBank/DDBJ whole genome shotgun (WGS) entry which is preliminary data.</text>
</comment>
<gene>
    <name evidence="9" type="ORF">ICT70_12925</name>
</gene>
<feature type="domain" description="4Fe-4S ferredoxin-type" evidence="8">
    <location>
        <begin position="31"/>
        <end position="60"/>
    </location>
</feature>
<reference evidence="9" key="1">
    <citation type="submission" date="2020-09" db="EMBL/GenBank/DDBJ databases">
        <title>Pelobacter alkaliphilus sp. nov., a novel anaerobic arsenate-reducing bacterium from terrestrial mud volcano.</title>
        <authorList>
            <person name="Khomyakova M.A."/>
            <person name="Merkel A.Y."/>
            <person name="Slobodkin A.I."/>
        </authorList>
    </citation>
    <scope>NUCLEOTIDE SEQUENCE</scope>
    <source>
        <strain evidence="9">M08fum</strain>
    </source>
</reference>
<dbReference type="PROSITE" id="PS51379">
    <property type="entry name" value="4FE4S_FER_2"/>
    <property type="match status" value="2"/>
</dbReference>
<dbReference type="InterPro" id="IPR017896">
    <property type="entry name" value="4Fe4S_Fe-S-bd"/>
</dbReference>
<dbReference type="InterPro" id="IPR006137">
    <property type="entry name" value="NADH_UbQ_OxRdtase-like_20kDa"/>
</dbReference>
<accession>A0A8J6UIR6</accession>
<evidence type="ECO:0000256" key="1">
    <source>
        <dbReference type="ARBA" id="ARBA00001966"/>
    </source>
</evidence>
<dbReference type="SUPFAM" id="SSF54862">
    <property type="entry name" value="4Fe-4S ferredoxins"/>
    <property type="match status" value="1"/>
</dbReference>
<dbReference type="PANTHER" id="PTHR42989">
    <property type="entry name" value="HYDROGENASE-4 COMPONENT I"/>
    <property type="match status" value="1"/>
</dbReference>
<name>A0A8J6UIR6_9BACT</name>
<protein>
    <submittedName>
        <fullName evidence="9">4Fe-4S dicluster domain-containing protein</fullName>
    </submittedName>
</protein>
<keyword evidence="10" id="KW-1185">Reference proteome</keyword>
<evidence type="ECO:0000256" key="4">
    <source>
        <dbReference type="ARBA" id="ARBA00022485"/>
    </source>
</evidence>
<dbReference type="PROSITE" id="PS00198">
    <property type="entry name" value="4FE4S_FER_1"/>
    <property type="match status" value="1"/>
</dbReference>
<dbReference type="Gene3D" id="3.30.70.20">
    <property type="match status" value="1"/>
</dbReference>
<proteinExistence type="inferred from homology"/>
<dbReference type="Gene3D" id="3.40.50.12280">
    <property type="match status" value="1"/>
</dbReference>
<dbReference type="GO" id="GO:0051539">
    <property type="term" value="F:4 iron, 4 sulfur cluster binding"/>
    <property type="evidence" value="ECO:0007669"/>
    <property type="project" value="UniProtKB-KW"/>
</dbReference>
<dbReference type="AlphaFoldDB" id="A0A8J6UIR6"/>
<dbReference type="RefSeq" id="WP_191157305.1">
    <property type="nucleotide sequence ID" value="NZ_JACWUN010000017.1"/>
</dbReference>
<comment type="cofactor">
    <cofactor evidence="1">
        <name>[4Fe-4S] cluster</name>
        <dbReference type="ChEBI" id="CHEBI:49883"/>
    </cofactor>
</comment>
<keyword evidence="5" id="KW-0479">Metal-binding</keyword>
<dbReference type="Pfam" id="PF01058">
    <property type="entry name" value="Oxidored_q6"/>
    <property type="match status" value="1"/>
</dbReference>
<dbReference type="InterPro" id="IPR052375">
    <property type="entry name" value="Complex_I_20kDa-like"/>
</dbReference>
<organism evidence="9 10">
    <name type="scientific">Pelovirga terrestris</name>
    <dbReference type="NCBI Taxonomy" id="2771352"/>
    <lineage>
        <taxon>Bacteria</taxon>
        <taxon>Pseudomonadati</taxon>
        <taxon>Thermodesulfobacteriota</taxon>
        <taxon>Desulfuromonadia</taxon>
        <taxon>Geobacterales</taxon>
        <taxon>Geobacteraceae</taxon>
        <taxon>Pelovirga</taxon>
    </lineage>
</organism>